<comment type="caution">
    <text evidence="1">The sequence shown here is derived from an EMBL/GenBank/DDBJ whole genome shotgun (WGS) entry which is preliminary data.</text>
</comment>
<accession>A0A5A9X811</accession>
<keyword evidence="2" id="KW-1185">Reference proteome</keyword>
<sequence length="61" mass="7277">MAIEQERHRLMAEKLFVEVQQGRVHDDNDETFICDVRGLLTHGKILSEKRAAYLERLFEKY</sequence>
<protein>
    <submittedName>
        <fullName evidence="1">Uncharacterized protein</fullName>
    </submittedName>
</protein>
<name>A0A5A9X811_9BACT</name>
<reference evidence="1 2" key="1">
    <citation type="submission" date="2019-04" db="EMBL/GenBank/DDBJ databases">
        <title>Geobacter ruber sp. nov., ferric-reducing bacteria isolated from paddy soil.</title>
        <authorList>
            <person name="Xu Z."/>
            <person name="Masuda Y."/>
            <person name="Itoh H."/>
            <person name="Senoo K."/>
        </authorList>
    </citation>
    <scope>NUCLEOTIDE SEQUENCE [LARGE SCALE GENOMIC DNA]</scope>
    <source>
        <strain evidence="1 2">Red88</strain>
    </source>
</reference>
<proteinExistence type="predicted"/>
<gene>
    <name evidence="1" type="ORF">ET418_15550</name>
</gene>
<dbReference type="EMBL" id="SRSD01000010">
    <property type="protein sequence ID" value="KAA0888793.1"/>
    <property type="molecule type" value="Genomic_DNA"/>
</dbReference>
<organism evidence="1 2">
    <name type="scientific">Oryzomonas rubra</name>
    <dbReference type="NCBI Taxonomy" id="2509454"/>
    <lineage>
        <taxon>Bacteria</taxon>
        <taxon>Pseudomonadati</taxon>
        <taxon>Thermodesulfobacteriota</taxon>
        <taxon>Desulfuromonadia</taxon>
        <taxon>Geobacterales</taxon>
        <taxon>Geobacteraceae</taxon>
        <taxon>Oryzomonas</taxon>
    </lineage>
</organism>
<dbReference type="RefSeq" id="WP_149309145.1">
    <property type="nucleotide sequence ID" value="NZ_SRSD01000010.1"/>
</dbReference>
<evidence type="ECO:0000313" key="2">
    <source>
        <dbReference type="Proteomes" id="UP000324298"/>
    </source>
</evidence>
<dbReference type="AlphaFoldDB" id="A0A5A9X811"/>
<evidence type="ECO:0000313" key="1">
    <source>
        <dbReference type="EMBL" id="KAA0888793.1"/>
    </source>
</evidence>
<dbReference type="Proteomes" id="UP000324298">
    <property type="component" value="Unassembled WGS sequence"/>
</dbReference>